<dbReference type="SMART" id="SM00382">
    <property type="entry name" value="AAA"/>
    <property type="match status" value="1"/>
</dbReference>
<evidence type="ECO:0000256" key="4">
    <source>
        <dbReference type="ARBA" id="ARBA00022741"/>
    </source>
</evidence>
<dbReference type="CDD" id="cd00984">
    <property type="entry name" value="DnaB_C"/>
    <property type="match status" value="1"/>
</dbReference>
<evidence type="ECO:0000256" key="6">
    <source>
        <dbReference type="ARBA" id="ARBA00022806"/>
    </source>
</evidence>
<dbReference type="GO" id="GO:0016887">
    <property type="term" value="F:ATP hydrolysis activity"/>
    <property type="evidence" value="ECO:0007669"/>
    <property type="project" value="RHEA"/>
</dbReference>
<dbReference type="NCBIfam" id="TIGR00665">
    <property type="entry name" value="DnaB"/>
    <property type="match status" value="1"/>
</dbReference>
<comment type="similarity">
    <text evidence="1 12">Belongs to the helicase family. DnaB subfamily.</text>
</comment>
<dbReference type="Gene3D" id="3.40.50.300">
    <property type="entry name" value="P-loop containing nucleotide triphosphate hydrolases"/>
    <property type="match status" value="1"/>
</dbReference>
<sequence length="463" mass="52223">MNKKLDPSYLPPHNEEAEQHILGSLLMDKDAMLKIVDFLQVKDFYNRNHQMIYDIMLELYQKSEPIDILSISNRLKEKKLLKDIGGSSYLTALINSVSSAGFIVNHAKIIQKKRILRDLMSASYDIAEMSHNETNDIDSLLDNIEQKIFGISQESLRQEFIPIKNALTEAWERIEMRHKGEVARGVLTGFQKLDNHLAGLQPSDLIILAARPSLGKTSLALNIAKNAALKNDIPVGIFSLEMSKDQVVDRLIASEAKVDLWRLRTGNFDLTGEYNDFARIRDSLDKLSKAKIFIDDAASPDVLQMKTMARRLQAEHGLGLIIVDYLQLIKPRGNSDNPVQQITEISRSLKALAKELNVPVIALSQLSRAVEQRPSKIPRLSDLRDSGSIEQDADLVLFIYREEERDNPNKKKSEAQIIIAKHRNGPVGKVNLYFNDQCATFNDITDNYAGSEPTTESGIEIEF</sequence>
<keyword evidence="6 12" id="KW-0347">Helicase</keyword>
<evidence type="ECO:0000256" key="7">
    <source>
        <dbReference type="ARBA" id="ARBA00022840"/>
    </source>
</evidence>
<dbReference type="InterPro" id="IPR007693">
    <property type="entry name" value="DNA_helicase_DnaB-like_N"/>
</dbReference>
<keyword evidence="5 12" id="KW-0378">Hydrolase</keyword>
<evidence type="ECO:0000256" key="5">
    <source>
        <dbReference type="ARBA" id="ARBA00022801"/>
    </source>
</evidence>
<dbReference type="GO" id="GO:0043139">
    <property type="term" value="F:5'-3' DNA helicase activity"/>
    <property type="evidence" value="ECO:0007669"/>
    <property type="project" value="UniProtKB-EC"/>
</dbReference>
<evidence type="ECO:0000256" key="10">
    <source>
        <dbReference type="ARBA" id="ARBA00048954"/>
    </source>
</evidence>
<name>A0A1F5C8Q8_9BACT</name>
<dbReference type="PANTHER" id="PTHR30153:SF2">
    <property type="entry name" value="REPLICATIVE DNA HELICASE"/>
    <property type="match status" value="1"/>
</dbReference>
<comment type="catalytic activity">
    <reaction evidence="10 12">
        <text>ATP + H2O = ADP + phosphate + H(+)</text>
        <dbReference type="Rhea" id="RHEA:13065"/>
        <dbReference type="ChEBI" id="CHEBI:15377"/>
        <dbReference type="ChEBI" id="CHEBI:15378"/>
        <dbReference type="ChEBI" id="CHEBI:30616"/>
        <dbReference type="ChEBI" id="CHEBI:43474"/>
        <dbReference type="ChEBI" id="CHEBI:456216"/>
        <dbReference type="EC" id="5.6.2.3"/>
    </reaction>
</comment>
<dbReference type="Gene3D" id="1.10.860.10">
    <property type="entry name" value="DNAb Helicase, Chain A"/>
    <property type="match status" value="1"/>
</dbReference>
<dbReference type="InterPro" id="IPR027417">
    <property type="entry name" value="P-loop_NTPase"/>
</dbReference>
<dbReference type="InterPro" id="IPR003593">
    <property type="entry name" value="AAA+_ATPase"/>
</dbReference>
<dbReference type="InterPro" id="IPR036185">
    <property type="entry name" value="DNA_heli_DnaB-like_N_sf"/>
</dbReference>
<keyword evidence="3 12" id="KW-0235">DNA replication</keyword>
<dbReference type="GO" id="GO:0005829">
    <property type="term" value="C:cytosol"/>
    <property type="evidence" value="ECO:0007669"/>
    <property type="project" value="TreeGrafter"/>
</dbReference>
<dbReference type="EMBL" id="MEYQ01000012">
    <property type="protein sequence ID" value="OGD39238.1"/>
    <property type="molecule type" value="Genomic_DNA"/>
</dbReference>
<evidence type="ECO:0000259" key="13">
    <source>
        <dbReference type="PROSITE" id="PS51199"/>
    </source>
</evidence>
<dbReference type="PANTHER" id="PTHR30153">
    <property type="entry name" value="REPLICATIVE DNA HELICASE DNAB"/>
    <property type="match status" value="1"/>
</dbReference>
<dbReference type="Proteomes" id="UP000177947">
    <property type="component" value="Unassembled WGS sequence"/>
</dbReference>
<evidence type="ECO:0000256" key="11">
    <source>
        <dbReference type="NCBIfam" id="TIGR00665"/>
    </source>
</evidence>
<dbReference type="PROSITE" id="PS51199">
    <property type="entry name" value="SF4_HELICASE"/>
    <property type="match status" value="1"/>
</dbReference>
<dbReference type="GO" id="GO:0005524">
    <property type="term" value="F:ATP binding"/>
    <property type="evidence" value="ECO:0007669"/>
    <property type="project" value="UniProtKB-UniRule"/>
</dbReference>
<evidence type="ECO:0000256" key="9">
    <source>
        <dbReference type="ARBA" id="ARBA00023235"/>
    </source>
</evidence>
<dbReference type="Pfam" id="PF00772">
    <property type="entry name" value="DnaB"/>
    <property type="match status" value="1"/>
</dbReference>
<organism evidence="14 15">
    <name type="scientific">Candidatus Azambacteria bacterium RIFCSPLOWO2_01_FULL_37_9</name>
    <dbReference type="NCBI Taxonomy" id="1797297"/>
    <lineage>
        <taxon>Bacteria</taxon>
        <taxon>Candidatus Azamiibacteriota</taxon>
    </lineage>
</organism>
<protein>
    <recommendedName>
        <fullName evidence="11 12">Replicative DNA helicase</fullName>
        <ecNumber evidence="11 12">5.6.2.3</ecNumber>
    </recommendedName>
</protein>
<dbReference type="SUPFAM" id="SSF48024">
    <property type="entry name" value="N-terminal domain of DnaB helicase"/>
    <property type="match status" value="1"/>
</dbReference>
<evidence type="ECO:0000256" key="3">
    <source>
        <dbReference type="ARBA" id="ARBA00022705"/>
    </source>
</evidence>
<evidence type="ECO:0000256" key="1">
    <source>
        <dbReference type="ARBA" id="ARBA00008428"/>
    </source>
</evidence>
<keyword evidence="4 12" id="KW-0547">Nucleotide-binding</keyword>
<evidence type="ECO:0000313" key="15">
    <source>
        <dbReference type="Proteomes" id="UP000177947"/>
    </source>
</evidence>
<evidence type="ECO:0000256" key="8">
    <source>
        <dbReference type="ARBA" id="ARBA00023125"/>
    </source>
</evidence>
<dbReference type="SUPFAM" id="SSF52540">
    <property type="entry name" value="P-loop containing nucleoside triphosphate hydrolases"/>
    <property type="match status" value="1"/>
</dbReference>
<dbReference type="EC" id="5.6.2.3" evidence="11 12"/>
<dbReference type="InterPro" id="IPR016136">
    <property type="entry name" value="DNA_helicase_N/primase_C"/>
</dbReference>
<dbReference type="Pfam" id="PF03796">
    <property type="entry name" value="DnaB_C"/>
    <property type="match status" value="1"/>
</dbReference>
<dbReference type="InterPro" id="IPR007694">
    <property type="entry name" value="DNA_helicase_DnaB-like_C"/>
</dbReference>
<evidence type="ECO:0000313" key="14">
    <source>
        <dbReference type="EMBL" id="OGD39238.1"/>
    </source>
</evidence>
<dbReference type="GO" id="GO:1990077">
    <property type="term" value="C:primosome complex"/>
    <property type="evidence" value="ECO:0007669"/>
    <property type="project" value="UniProtKB-UniRule"/>
</dbReference>
<reference evidence="14 15" key="1">
    <citation type="journal article" date="2016" name="Nat. Commun.">
        <title>Thousands of microbial genomes shed light on interconnected biogeochemical processes in an aquifer system.</title>
        <authorList>
            <person name="Anantharaman K."/>
            <person name="Brown C.T."/>
            <person name="Hug L.A."/>
            <person name="Sharon I."/>
            <person name="Castelle C.J."/>
            <person name="Probst A.J."/>
            <person name="Thomas B.C."/>
            <person name="Singh A."/>
            <person name="Wilkins M.J."/>
            <person name="Karaoz U."/>
            <person name="Brodie E.L."/>
            <person name="Williams K.H."/>
            <person name="Hubbard S.S."/>
            <person name="Banfield J.F."/>
        </authorList>
    </citation>
    <scope>NUCLEOTIDE SEQUENCE [LARGE SCALE GENOMIC DNA]</scope>
</reference>
<gene>
    <name evidence="14" type="ORF">A2907_02735</name>
</gene>
<keyword evidence="2 12" id="KW-0639">Primosome</keyword>
<comment type="caution">
    <text evidence="14">The sequence shown here is derived from an EMBL/GenBank/DDBJ whole genome shotgun (WGS) entry which is preliminary data.</text>
</comment>
<accession>A0A1F5C8Q8</accession>
<keyword evidence="9" id="KW-0413">Isomerase</keyword>
<evidence type="ECO:0000256" key="2">
    <source>
        <dbReference type="ARBA" id="ARBA00022515"/>
    </source>
</evidence>
<dbReference type="FunFam" id="1.10.860.10:FF:000001">
    <property type="entry name" value="Replicative DNA helicase"/>
    <property type="match status" value="1"/>
</dbReference>
<keyword evidence="7 12" id="KW-0067">ATP-binding</keyword>
<dbReference type="GO" id="GO:0003677">
    <property type="term" value="F:DNA binding"/>
    <property type="evidence" value="ECO:0007669"/>
    <property type="project" value="UniProtKB-UniRule"/>
</dbReference>
<dbReference type="InterPro" id="IPR007692">
    <property type="entry name" value="DNA_helicase_DnaB"/>
</dbReference>
<proteinExistence type="inferred from homology"/>
<dbReference type="AlphaFoldDB" id="A0A1F5C8Q8"/>
<keyword evidence="8 12" id="KW-0238">DNA-binding</keyword>
<dbReference type="GO" id="GO:0006269">
    <property type="term" value="P:DNA replication, synthesis of primer"/>
    <property type="evidence" value="ECO:0007669"/>
    <property type="project" value="UniProtKB-UniRule"/>
</dbReference>
<comment type="function">
    <text evidence="12">The main replicative DNA helicase, it participates in initiation and elongation during chromosome replication. Travels ahead of the DNA replisome, separating dsDNA into templates for DNA synthesis. A processive ATP-dependent 5'-3' DNA helicase it has DNA-dependent ATPase activity.</text>
</comment>
<evidence type="ECO:0000256" key="12">
    <source>
        <dbReference type="RuleBase" id="RU362085"/>
    </source>
</evidence>
<feature type="domain" description="SF4 helicase" evidence="13">
    <location>
        <begin position="179"/>
        <end position="448"/>
    </location>
</feature>